<organism evidence="7 8">
    <name type="scientific">Larkinella arboricola</name>
    <dbReference type="NCBI Taxonomy" id="643671"/>
    <lineage>
        <taxon>Bacteria</taxon>
        <taxon>Pseudomonadati</taxon>
        <taxon>Bacteroidota</taxon>
        <taxon>Cytophagia</taxon>
        <taxon>Cytophagales</taxon>
        <taxon>Spirosomataceae</taxon>
        <taxon>Larkinella</taxon>
    </lineage>
</organism>
<comment type="caution">
    <text evidence="7">The sequence shown here is derived from an EMBL/GenBank/DDBJ whole genome shotgun (WGS) entry which is preliminary data.</text>
</comment>
<dbReference type="InterPro" id="IPR036097">
    <property type="entry name" value="HisK_dim/P_sf"/>
</dbReference>
<dbReference type="InterPro" id="IPR011623">
    <property type="entry name" value="7TMR_DISM_rcpt_extracell_dom1"/>
</dbReference>
<dbReference type="InterPro" id="IPR004358">
    <property type="entry name" value="Sig_transdc_His_kin-like_C"/>
</dbReference>
<evidence type="ECO:0000256" key="4">
    <source>
        <dbReference type="SAM" id="Coils"/>
    </source>
</evidence>
<dbReference type="PRINTS" id="PR00344">
    <property type="entry name" value="BCTRLSENSOR"/>
</dbReference>
<dbReference type="Gene3D" id="1.10.287.130">
    <property type="match status" value="1"/>
</dbReference>
<dbReference type="InterPro" id="IPR011622">
    <property type="entry name" value="7TMR_DISM_rcpt_extracell_dom2"/>
</dbReference>
<evidence type="ECO:0000259" key="6">
    <source>
        <dbReference type="PROSITE" id="PS50109"/>
    </source>
</evidence>
<dbReference type="EC" id="2.7.13.3" evidence="2"/>
<feature type="transmembrane region" description="Helical" evidence="5">
    <location>
        <begin position="292"/>
        <end position="309"/>
    </location>
</feature>
<gene>
    <name evidence="7" type="ORF">LX87_02445</name>
</gene>
<dbReference type="Gene3D" id="3.30.565.10">
    <property type="entry name" value="Histidine kinase-like ATPase, C-terminal domain"/>
    <property type="match status" value="1"/>
</dbReference>
<dbReference type="PANTHER" id="PTHR43065:SF42">
    <property type="entry name" value="TWO-COMPONENT SENSOR PPRA"/>
    <property type="match status" value="1"/>
</dbReference>
<name>A0A327WWL8_LARAB</name>
<evidence type="ECO:0000256" key="5">
    <source>
        <dbReference type="SAM" id="Phobius"/>
    </source>
</evidence>
<proteinExistence type="predicted"/>
<dbReference type="InterPro" id="IPR003661">
    <property type="entry name" value="HisK_dim/P_dom"/>
</dbReference>
<keyword evidence="4" id="KW-0175">Coiled coil</keyword>
<comment type="catalytic activity">
    <reaction evidence="1">
        <text>ATP + protein L-histidine = ADP + protein N-phospho-L-histidine.</text>
        <dbReference type="EC" id="2.7.13.3"/>
    </reaction>
</comment>
<dbReference type="Pfam" id="PF02518">
    <property type="entry name" value="HATPase_c"/>
    <property type="match status" value="1"/>
</dbReference>
<feature type="transmembrane region" description="Helical" evidence="5">
    <location>
        <begin position="382"/>
        <end position="407"/>
    </location>
</feature>
<dbReference type="Gene3D" id="2.60.40.2380">
    <property type="match status" value="1"/>
</dbReference>
<dbReference type="EMBL" id="QLMC01000003">
    <property type="protein sequence ID" value="RAJ97543.1"/>
    <property type="molecule type" value="Genomic_DNA"/>
</dbReference>
<dbReference type="CDD" id="cd00082">
    <property type="entry name" value="HisKA"/>
    <property type="match status" value="1"/>
</dbReference>
<dbReference type="AlphaFoldDB" id="A0A327WWL8"/>
<dbReference type="SUPFAM" id="SSF47384">
    <property type="entry name" value="Homodimeric domain of signal transducing histidine kinase"/>
    <property type="match status" value="1"/>
</dbReference>
<dbReference type="PANTHER" id="PTHR43065">
    <property type="entry name" value="SENSOR HISTIDINE KINASE"/>
    <property type="match status" value="1"/>
</dbReference>
<dbReference type="InterPro" id="IPR003594">
    <property type="entry name" value="HATPase_dom"/>
</dbReference>
<sequence length="758" mass="87658">MSLFTPISYCATQTPTSKSGPNQLCVRLRNTAGTILALWLGFLSIGFAQQPWPPVYEIRKDTGVYPIDTAHFQVLEDRAGNLTFEQVQRSSAFRFDSHYNPTRQTHVCWLRMQIKNGLDHDMKLYLCEFKATYFDLYTQASDGRWHHQRTGELIPRSQLPVHNGGTEQYRLFLPLRPGEQITLYQRSENPFWYPFLTNLTPELQTEENRIHSTYTAFRVNQQWKEYFFEGIMIGMLFLAVCYNLYIYFSIKDKVYLYFAICLLFFNLDRNGFNLQLALFPEQPYLYKSLQNFFFLVFYTFFIQAIRNFIQPTPDLSHLNRAITFFLVLLALTNVLQFFMYRFSFVSPVITIAVLEIVIRVIYVLLAISMVKMIRHGSLDARFALLATAPLFTFWLFTLATHLVFRLFSINLTNWGWYNFGYYESACFAWLIVFFSGALLNRYNLARKRVAQQAIEKEQLEKEREMERSRIIASQNERLEQQVKERTSQLQTSLENLRATQDQLVQKEKLASLGELTAGIAHEIQNPLNFVNNFSEVSTELLTELEEEQQKPERDPELEKELLGDLKLNLQKISHHGNRASHIVQSMLAHSRNSTGERQASNLNQLCDEYLRLAYHGLRAKDNTFNCELVTDLDPNPVLVRIIPQEIGRVLLNLFNNAFYTVQEKQKRTAEPYQPAVTVATRFTDRQVEIRVIDNGMGMTDAVKAKLFQPFFTTKPTGEGTGLGLSLSYDIVTKSHGGSLTVESQPGQGSAFILVLPVV</sequence>
<evidence type="ECO:0000256" key="1">
    <source>
        <dbReference type="ARBA" id="ARBA00000085"/>
    </source>
</evidence>
<dbReference type="SUPFAM" id="SSF55874">
    <property type="entry name" value="ATPase domain of HSP90 chaperone/DNA topoisomerase II/histidine kinase"/>
    <property type="match status" value="1"/>
</dbReference>
<dbReference type="OrthoDB" id="9806995at2"/>
<dbReference type="GO" id="GO:0000155">
    <property type="term" value="F:phosphorelay sensor kinase activity"/>
    <property type="evidence" value="ECO:0007669"/>
    <property type="project" value="InterPro"/>
</dbReference>
<evidence type="ECO:0000313" key="7">
    <source>
        <dbReference type="EMBL" id="RAJ97543.1"/>
    </source>
</evidence>
<evidence type="ECO:0000256" key="3">
    <source>
        <dbReference type="ARBA" id="ARBA00022553"/>
    </source>
</evidence>
<accession>A0A327WWL8</accession>
<keyword evidence="5" id="KW-1133">Transmembrane helix</keyword>
<keyword evidence="5" id="KW-0472">Membrane</keyword>
<dbReference type="Proteomes" id="UP000248790">
    <property type="component" value="Unassembled WGS sequence"/>
</dbReference>
<dbReference type="InterPro" id="IPR036890">
    <property type="entry name" value="HATPase_C_sf"/>
</dbReference>
<dbReference type="SMART" id="SM00387">
    <property type="entry name" value="HATPase_c"/>
    <property type="match status" value="1"/>
</dbReference>
<feature type="transmembrane region" description="Helical" evidence="5">
    <location>
        <begin position="321"/>
        <end position="342"/>
    </location>
</feature>
<feature type="domain" description="Histidine kinase" evidence="6">
    <location>
        <begin position="518"/>
        <end position="758"/>
    </location>
</feature>
<dbReference type="PROSITE" id="PS50109">
    <property type="entry name" value="HIS_KIN"/>
    <property type="match status" value="1"/>
</dbReference>
<feature type="coiled-coil region" evidence="4">
    <location>
        <begin position="442"/>
        <end position="495"/>
    </location>
</feature>
<dbReference type="Pfam" id="PF00512">
    <property type="entry name" value="HisKA"/>
    <property type="match status" value="1"/>
</dbReference>
<evidence type="ECO:0000256" key="2">
    <source>
        <dbReference type="ARBA" id="ARBA00012438"/>
    </source>
</evidence>
<keyword evidence="8" id="KW-1185">Reference proteome</keyword>
<dbReference type="Pfam" id="PF07696">
    <property type="entry name" value="7TMR-DISMED2"/>
    <property type="match status" value="1"/>
</dbReference>
<protein>
    <recommendedName>
        <fullName evidence="2">histidine kinase</fullName>
        <ecNumber evidence="2">2.7.13.3</ecNumber>
    </recommendedName>
</protein>
<keyword evidence="5" id="KW-0812">Transmembrane</keyword>
<dbReference type="Pfam" id="PF07695">
    <property type="entry name" value="7TMR-DISM_7TM"/>
    <property type="match status" value="1"/>
</dbReference>
<reference evidence="7 8" key="1">
    <citation type="submission" date="2018-06" db="EMBL/GenBank/DDBJ databases">
        <title>Genomic Encyclopedia of Archaeal and Bacterial Type Strains, Phase II (KMG-II): from individual species to whole genera.</title>
        <authorList>
            <person name="Goeker M."/>
        </authorList>
    </citation>
    <scope>NUCLEOTIDE SEQUENCE [LARGE SCALE GENOMIC DNA]</scope>
    <source>
        <strain evidence="7 8">DSM 21851</strain>
    </source>
</reference>
<dbReference type="InterPro" id="IPR005467">
    <property type="entry name" value="His_kinase_dom"/>
</dbReference>
<feature type="transmembrane region" description="Helical" evidence="5">
    <location>
        <begin position="226"/>
        <end position="247"/>
    </location>
</feature>
<dbReference type="SMART" id="SM00388">
    <property type="entry name" value="HisKA"/>
    <property type="match status" value="1"/>
</dbReference>
<feature type="transmembrane region" description="Helical" evidence="5">
    <location>
        <begin position="348"/>
        <end position="370"/>
    </location>
</feature>
<feature type="transmembrane region" description="Helical" evidence="5">
    <location>
        <begin position="254"/>
        <end position="272"/>
    </location>
</feature>
<feature type="transmembrane region" description="Helical" evidence="5">
    <location>
        <begin position="419"/>
        <end position="439"/>
    </location>
</feature>
<keyword evidence="3" id="KW-0597">Phosphoprotein</keyword>
<evidence type="ECO:0000313" key="8">
    <source>
        <dbReference type="Proteomes" id="UP000248790"/>
    </source>
</evidence>